<dbReference type="PROSITE" id="PS50011">
    <property type="entry name" value="PROTEIN_KINASE_DOM"/>
    <property type="match status" value="1"/>
</dbReference>
<dbReference type="PANTHER" id="PTHR43289">
    <property type="entry name" value="MITOGEN-ACTIVATED PROTEIN KINASE KINASE KINASE 20-RELATED"/>
    <property type="match status" value="1"/>
</dbReference>
<dbReference type="SMART" id="SM00028">
    <property type="entry name" value="TPR"/>
    <property type="match status" value="4"/>
</dbReference>
<evidence type="ECO:0000256" key="4">
    <source>
        <dbReference type="ARBA" id="ARBA00022840"/>
    </source>
</evidence>
<dbReference type="Proteomes" id="UP000321820">
    <property type="component" value="Chromosome"/>
</dbReference>
<dbReference type="SUPFAM" id="SSF48452">
    <property type="entry name" value="TPR-like"/>
    <property type="match status" value="1"/>
</dbReference>
<dbReference type="KEGG" id="talb:FTW19_02960"/>
<dbReference type="RefSeq" id="WP_147646256.1">
    <property type="nucleotide sequence ID" value="NZ_CP042806.1"/>
</dbReference>
<evidence type="ECO:0000256" key="1">
    <source>
        <dbReference type="ARBA" id="ARBA00022679"/>
    </source>
</evidence>
<protein>
    <submittedName>
        <fullName evidence="8">Protein kinase</fullName>
    </submittedName>
</protein>
<keyword evidence="6" id="KW-0472">Membrane</keyword>
<evidence type="ECO:0000256" key="6">
    <source>
        <dbReference type="SAM" id="Phobius"/>
    </source>
</evidence>
<keyword evidence="2" id="KW-0547">Nucleotide-binding</keyword>
<dbReference type="AlphaFoldDB" id="A0A5B9E9G6"/>
<keyword evidence="4" id="KW-0067">ATP-binding</keyword>
<feature type="region of interest" description="Disordered" evidence="5">
    <location>
        <begin position="1031"/>
        <end position="1052"/>
    </location>
</feature>
<dbReference type="Gene3D" id="1.25.40.10">
    <property type="entry name" value="Tetratricopeptide repeat domain"/>
    <property type="match status" value="3"/>
</dbReference>
<dbReference type="Gene3D" id="3.30.200.20">
    <property type="entry name" value="Phosphorylase Kinase, domain 1"/>
    <property type="match status" value="1"/>
</dbReference>
<organism evidence="8 9">
    <name type="scientific">Terriglobus albidus</name>
    <dbReference type="NCBI Taxonomy" id="1592106"/>
    <lineage>
        <taxon>Bacteria</taxon>
        <taxon>Pseudomonadati</taxon>
        <taxon>Acidobacteriota</taxon>
        <taxon>Terriglobia</taxon>
        <taxon>Terriglobales</taxon>
        <taxon>Acidobacteriaceae</taxon>
        <taxon>Terriglobus</taxon>
    </lineage>
</organism>
<keyword evidence="9" id="KW-1185">Reference proteome</keyword>
<dbReference type="EMBL" id="CP042806">
    <property type="protein sequence ID" value="QEE27061.1"/>
    <property type="molecule type" value="Genomic_DNA"/>
</dbReference>
<keyword evidence="6" id="KW-0812">Transmembrane</keyword>
<dbReference type="OrthoDB" id="105170at2"/>
<dbReference type="Pfam" id="PF00069">
    <property type="entry name" value="Pkinase"/>
    <property type="match status" value="1"/>
</dbReference>
<evidence type="ECO:0000259" key="7">
    <source>
        <dbReference type="PROSITE" id="PS50011"/>
    </source>
</evidence>
<dbReference type="InterPro" id="IPR011990">
    <property type="entry name" value="TPR-like_helical_dom_sf"/>
</dbReference>
<dbReference type="GO" id="GO:0005524">
    <property type="term" value="F:ATP binding"/>
    <property type="evidence" value="ECO:0007669"/>
    <property type="project" value="UniProtKB-KW"/>
</dbReference>
<keyword evidence="3 8" id="KW-0418">Kinase</keyword>
<evidence type="ECO:0000256" key="3">
    <source>
        <dbReference type="ARBA" id="ARBA00022777"/>
    </source>
</evidence>
<dbReference type="InterPro" id="IPR011009">
    <property type="entry name" value="Kinase-like_dom_sf"/>
</dbReference>
<feature type="domain" description="Protein kinase" evidence="7">
    <location>
        <begin position="85"/>
        <end position="362"/>
    </location>
</feature>
<evidence type="ECO:0000256" key="5">
    <source>
        <dbReference type="SAM" id="MobiDB-lite"/>
    </source>
</evidence>
<dbReference type="SMART" id="SM00220">
    <property type="entry name" value="S_TKc"/>
    <property type="match status" value="1"/>
</dbReference>
<feature type="transmembrane region" description="Helical" evidence="6">
    <location>
        <begin position="386"/>
        <end position="408"/>
    </location>
</feature>
<keyword evidence="1" id="KW-0808">Transferase</keyword>
<sequence>MQSKRWEAVSRIFHKALELDVAERPAFVALESGDDDGLRSEVERLLQAHVEAASWLSRPALAGFDVNPTLAAGTIEEGDLLCDRFLIRRQIAAGGMGTVYEAYDQELHTPVALKVVLPEIANDPEVVARFRREVALARRITHTNICRTFDLERTVHKGAGIVFLTMEFLQGRTLAERLRAEGPLDCTNALHILRQIAQALAAAHSLGVVHRDIKPGNIMLLEEGSEAKEVRAVVTDFGLARLAAPMGTTAYAASDAEESLTRGYPIGTLSYMAPEQLEGLTATVATDVYALGLVTAEMLSGTRVFAAHRLLNGMAARLDQPSLATMLPSQIPAAWISILERCLNPKPEDRYPDTLAFLHDLETTAAQPPRVKKWSRPTLPALRKQWLAISGGVLLIAAALFGGIMRLVQVNTHSTVPAGATVYLAPLTNRAAVHELDQATTLLASQLSQSTHVQVLEQSRIDETLRNMKKPADTSIDAATAREIALRTGAVRVIFPSIEVTRGGYTLSVTIDQPDHDPSRSRTKWTREFRWQAAKESSPLDNAALAMIREAGDWVREKVGESADDIARLDIPPEDATTANWQALDEYAHGERLLLDGKTDDGITALERATQLDREFSLAYARLGDVLVSMNRWRDGLAAYREAISTTSRQRLSRRELDRVRGIYASDTHDFATAEAQFRDLASYYPSDWLAWFYRALPLMRLGRIEEAIECLKHAHALVPQRLSPTATLAQFSLVAGDQAAVAGWIAELRRYGYPIEAAWIEGEAAVLRGDTQTAEDRFNQVSRSTSPSRAIAGYQLLAHVEAEEGRLALAQESINKALLLAESGGEKGNQSSVLMDRAWLRCQMGQITTCAQDADNSLAIDHSSYRMRAASLLVGRFAPTAGVAEKAHLLKLLKSKDSEGHRDEIGPLFEMAQLEKEGAFQLAQHHCETALKAFRAEAAIDAAVESRMYLAQSLEQCAEWETSSARGHALRREAADAYAYVAFRPALIWIIVSSHPPGSYVAQLSGWIRTTDEHTGQYAEAEKLLRNLRSQTSPHGNSYPDRPAAIPRSIH</sequence>
<dbReference type="InterPro" id="IPR019734">
    <property type="entry name" value="TPR_rpt"/>
</dbReference>
<keyword evidence="6" id="KW-1133">Transmembrane helix</keyword>
<dbReference type="CDD" id="cd14014">
    <property type="entry name" value="STKc_PknB_like"/>
    <property type="match status" value="1"/>
</dbReference>
<dbReference type="InterPro" id="IPR000719">
    <property type="entry name" value="Prot_kinase_dom"/>
</dbReference>
<name>A0A5B9E9G6_9BACT</name>
<dbReference type="PROSITE" id="PS00108">
    <property type="entry name" value="PROTEIN_KINASE_ST"/>
    <property type="match status" value="1"/>
</dbReference>
<dbReference type="PANTHER" id="PTHR43289:SF6">
    <property type="entry name" value="SERINE_THREONINE-PROTEIN KINASE NEKL-3"/>
    <property type="match status" value="1"/>
</dbReference>
<gene>
    <name evidence="8" type="ORF">FTW19_02960</name>
</gene>
<evidence type="ECO:0000313" key="9">
    <source>
        <dbReference type="Proteomes" id="UP000321820"/>
    </source>
</evidence>
<dbReference type="GO" id="GO:0004674">
    <property type="term" value="F:protein serine/threonine kinase activity"/>
    <property type="evidence" value="ECO:0007669"/>
    <property type="project" value="TreeGrafter"/>
</dbReference>
<evidence type="ECO:0000256" key="2">
    <source>
        <dbReference type="ARBA" id="ARBA00022741"/>
    </source>
</evidence>
<dbReference type="InterPro" id="IPR008271">
    <property type="entry name" value="Ser/Thr_kinase_AS"/>
</dbReference>
<dbReference type="SUPFAM" id="SSF56112">
    <property type="entry name" value="Protein kinase-like (PK-like)"/>
    <property type="match status" value="1"/>
</dbReference>
<proteinExistence type="predicted"/>
<reference evidence="8 9" key="1">
    <citation type="submission" date="2019-08" db="EMBL/GenBank/DDBJ databases">
        <title>Complete genome sequence of Terriglobus albidus strain ORNL.</title>
        <authorList>
            <person name="Podar M."/>
        </authorList>
    </citation>
    <scope>NUCLEOTIDE SEQUENCE [LARGE SCALE GENOMIC DNA]</scope>
    <source>
        <strain evidence="8 9">ORNL</strain>
    </source>
</reference>
<evidence type="ECO:0000313" key="8">
    <source>
        <dbReference type="EMBL" id="QEE27061.1"/>
    </source>
</evidence>
<accession>A0A5B9E9G6</accession>
<dbReference type="Gene3D" id="1.10.510.10">
    <property type="entry name" value="Transferase(Phosphotransferase) domain 1"/>
    <property type="match status" value="1"/>
</dbReference>